<dbReference type="EMBL" id="AP024488">
    <property type="protein sequence ID" value="BCS96258.1"/>
    <property type="molecule type" value="Genomic_DNA"/>
</dbReference>
<dbReference type="CDD" id="cd05936">
    <property type="entry name" value="FC-FACS_FadD_like"/>
    <property type="match status" value="1"/>
</dbReference>
<dbReference type="Gene3D" id="3.40.50.12780">
    <property type="entry name" value="N-terminal domain of ligase-like"/>
    <property type="match status" value="1"/>
</dbReference>
<evidence type="ECO:0000313" key="5">
    <source>
        <dbReference type="EMBL" id="BCS96258.1"/>
    </source>
</evidence>
<reference evidence="5 6" key="1">
    <citation type="submission" date="2021-02" db="EMBL/GenBank/DDBJ databases">
        <title>Complete genome of Desulfoluna sp. strain ASN36.</title>
        <authorList>
            <person name="Takahashi A."/>
            <person name="Kojima H."/>
            <person name="Fukui M."/>
        </authorList>
    </citation>
    <scope>NUCLEOTIDE SEQUENCE [LARGE SCALE GENOMIC DNA]</scope>
    <source>
        <strain evidence="5 6">ASN36</strain>
    </source>
</reference>
<protein>
    <submittedName>
        <fullName evidence="5">Long-chain-fatty-acid--CoA ligase</fullName>
    </submittedName>
</protein>
<proteinExistence type="inferred from homology"/>
<sequence length="568" mass="63190">MTETTYQDKPWFSSYGEGVPSHVDYEEIFLTDFLERSVKRFPDKTALNFQGFKLTYRETDRMVRSMAAWLKSIGVKKGDRVAILLPNVIPCLVGYYAIMRVGGICVMNNPLYTDRELLHQFNDSGATVLITLDLLANRMTALRSKTSIKEIVYTSIGDYLPFPKSLLFPLVGKKKKLAADVTPAPDVYKWKDIIADNAPTEFREELSLDDVVMYQYTGGTTGVSKGVMLTHRNLSFQIQQAGAWFPEFVEGDEVCIAALPWFHIFGLTCAMNYPVAMGWEMVLVPKPQGPQLLEAIRKFRPTFAPLVPTMYISMLNDPAINKTDLTSIKGCFSGSAPLPVEITKEFEKRSGSVIVEGFGMTESSPVTHMNPFSGGKRKVGSVGIPAPDTDARVVDLADGVTDVPVGETGELIVKGPQVMKGYHNRPEATAETLTDGWLHTGDIARMDEEGYFYIVDRKKDMILSGGYNVYPRDIDEVLYEHPKVQEACTIGIPHTHRGEAVKTFVVLKAGETATEQEMIEFCSDKLAKYKWPVAVEFRDELPKSTVGKILRKDLREEEVGKGAKAAGA</sequence>
<dbReference type="Pfam" id="PF00501">
    <property type="entry name" value="AMP-binding"/>
    <property type="match status" value="1"/>
</dbReference>
<feature type="domain" description="AMP-binding enzyme C-terminal" evidence="4">
    <location>
        <begin position="474"/>
        <end position="548"/>
    </location>
</feature>
<evidence type="ECO:0000259" key="3">
    <source>
        <dbReference type="Pfam" id="PF00501"/>
    </source>
</evidence>
<accession>A0ABN6F2P5</accession>
<dbReference type="InterPro" id="IPR042099">
    <property type="entry name" value="ANL_N_sf"/>
</dbReference>
<dbReference type="Pfam" id="PF13193">
    <property type="entry name" value="AMP-binding_C"/>
    <property type="match status" value="1"/>
</dbReference>
<dbReference type="InterPro" id="IPR000873">
    <property type="entry name" value="AMP-dep_synth/lig_dom"/>
</dbReference>
<evidence type="ECO:0000256" key="1">
    <source>
        <dbReference type="ARBA" id="ARBA00006432"/>
    </source>
</evidence>
<dbReference type="InterPro" id="IPR045851">
    <property type="entry name" value="AMP-bd_C_sf"/>
</dbReference>
<dbReference type="Proteomes" id="UP001320148">
    <property type="component" value="Chromosome"/>
</dbReference>
<evidence type="ECO:0000313" key="6">
    <source>
        <dbReference type="Proteomes" id="UP001320148"/>
    </source>
</evidence>
<dbReference type="SUPFAM" id="SSF56801">
    <property type="entry name" value="Acetyl-CoA synthetase-like"/>
    <property type="match status" value="1"/>
</dbReference>
<comment type="similarity">
    <text evidence="1">Belongs to the ATP-dependent AMP-binding enzyme family.</text>
</comment>
<name>A0ABN6F2P5_9BACT</name>
<evidence type="ECO:0000256" key="2">
    <source>
        <dbReference type="ARBA" id="ARBA00022598"/>
    </source>
</evidence>
<dbReference type="PANTHER" id="PTHR24096">
    <property type="entry name" value="LONG-CHAIN-FATTY-ACID--COA LIGASE"/>
    <property type="match status" value="1"/>
</dbReference>
<evidence type="ECO:0000259" key="4">
    <source>
        <dbReference type="Pfam" id="PF13193"/>
    </source>
</evidence>
<gene>
    <name evidence="5" type="primary">lcfA</name>
    <name evidence="5" type="ORF">DSLASN_18900</name>
</gene>
<dbReference type="GO" id="GO:0016874">
    <property type="term" value="F:ligase activity"/>
    <property type="evidence" value="ECO:0007669"/>
    <property type="project" value="UniProtKB-KW"/>
</dbReference>
<feature type="domain" description="AMP-dependent synthetase/ligase" evidence="3">
    <location>
        <begin position="34"/>
        <end position="423"/>
    </location>
</feature>
<dbReference type="PROSITE" id="PS00455">
    <property type="entry name" value="AMP_BINDING"/>
    <property type="match status" value="1"/>
</dbReference>
<dbReference type="InterPro" id="IPR020845">
    <property type="entry name" value="AMP-binding_CS"/>
</dbReference>
<keyword evidence="2 5" id="KW-0436">Ligase</keyword>
<dbReference type="PANTHER" id="PTHR24096:SF149">
    <property type="entry name" value="AMP-BINDING DOMAIN-CONTAINING PROTEIN-RELATED"/>
    <property type="match status" value="1"/>
</dbReference>
<organism evidence="5 6">
    <name type="scientific">Desulfoluna limicola</name>
    <dbReference type="NCBI Taxonomy" id="2810562"/>
    <lineage>
        <taxon>Bacteria</taxon>
        <taxon>Pseudomonadati</taxon>
        <taxon>Thermodesulfobacteriota</taxon>
        <taxon>Desulfobacteria</taxon>
        <taxon>Desulfobacterales</taxon>
        <taxon>Desulfolunaceae</taxon>
        <taxon>Desulfoluna</taxon>
    </lineage>
</organism>
<dbReference type="InterPro" id="IPR025110">
    <property type="entry name" value="AMP-bd_C"/>
</dbReference>
<dbReference type="RefSeq" id="WP_236892591.1">
    <property type="nucleotide sequence ID" value="NZ_AP024488.1"/>
</dbReference>
<dbReference type="Gene3D" id="3.30.300.30">
    <property type="match status" value="1"/>
</dbReference>
<keyword evidence="6" id="KW-1185">Reference proteome</keyword>